<dbReference type="RefSeq" id="XP_644920.1">
    <property type="nucleotide sequence ID" value="XM_639828.1"/>
</dbReference>
<organism evidence="3 4">
    <name type="scientific">Dictyostelium discoideum</name>
    <name type="common">Social amoeba</name>
    <dbReference type="NCBI Taxonomy" id="44689"/>
    <lineage>
        <taxon>Eukaryota</taxon>
        <taxon>Amoebozoa</taxon>
        <taxon>Evosea</taxon>
        <taxon>Eumycetozoa</taxon>
        <taxon>Dictyostelia</taxon>
        <taxon>Dictyosteliales</taxon>
        <taxon>Dictyosteliaceae</taxon>
        <taxon>Dictyostelium</taxon>
    </lineage>
</organism>
<dbReference type="InterPro" id="IPR013087">
    <property type="entry name" value="Znf_C2H2_type"/>
</dbReference>
<name>Q86IF2_DICDI</name>
<evidence type="ECO:0000313" key="3">
    <source>
        <dbReference type="EMBL" id="EAL70973.1"/>
    </source>
</evidence>
<dbReference type="PROSITE" id="PS00028">
    <property type="entry name" value="ZINC_FINGER_C2H2_1"/>
    <property type="match status" value="1"/>
</dbReference>
<dbReference type="Gene3D" id="3.30.160.60">
    <property type="entry name" value="Classic Zinc Finger"/>
    <property type="match status" value="1"/>
</dbReference>
<keyword evidence="1" id="KW-0479">Metal-binding</keyword>
<accession>Q86IF2</accession>
<keyword evidence="4" id="KW-1185">Reference proteome</keyword>
<gene>
    <name evidence="3" type="ORF">DDB_G0272672</name>
</gene>
<dbReference type="GeneID" id="8618599"/>
<dbReference type="EMBL" id="AAFI02000008">
    <property type="protein sequence ID" value="EAL70973.1"/>
    <property type="molecule type" value="Genomic_DNA"/>
</dbReference>
<evidence type="ECO:0000313" key="4">
    <source>
        <dbReference type="Proteomes" id="UP000002195"/>
    </source>
</evidence>
<evidence type="ECO:0000256" key="1">
    <source>
        <dbReference type="PROSITE-ProRule" id="PRU00042"/>
    </source>
</evidence>
<protein>
    <submittedName>
        <fullName evidence="3">C2H2-type zinc finger-containing protein</fullName>
    </submittedName>
</protein>
<comment type="caution">
    <text evidence="3">The sequence shown here is derived from an EMBL/GenBank/DDBJ whole genome shotgun (WGS) entry which is preliminary data.</text>
</comment>
<dbReference type="AlphaFoldDB" id="Q86IF2"/>
<dbReference type="VEuPathDB" id="AmoebaDB:DDB_G0272672"/>
<reference evidence="3 4" key="1">
    <citation type="journal article" date="2005" name="Nature">
        <title>The genome of the social amoeba Dictyostelium discoideum.</title>
        <authorList>
            <consortium name="The Dictyostelium discoideum Sequencing Consortium"/>
            <person name="Eichinger L."/>
            <person name="Pachebat J.A."/>
            <person name="Glockner G."/>
            <person name="Rajandream M.A."/>
            <person name="Sucgang R."/>
            <person name="Berriman M."/>
            <person name="Song J."/>
            <person name="Olsen R."/>
            <person name="Szafranski K."/>
            <person name="Xu Q."/>
            <person name="Tunggal B."/>
            <person name="Kummerfeld S."/>
            <person name="Madera M."/>
            <person name="Konfortov B.A."/>
            <person name="Rivero F."/>
            <person name="Bankier A.T."/>
            <person name="Lehmann R."/>
            <person name="Hamlin N."/>
            <person name="Davies R."/>
            <person name="Gaudet P."/>
            <person name="Fey P."/>
            <person name="Pilcher K."/>
            <person name="Chen G."/>
            <person name="Saunders D."/>
            <person name="Sodergren E."/>
            <person name="Davis P."/>
            <person name="Kerhornou A."/>
            <person name="Nie X."/>
            <person name="Hall N."/>
            <person name="Anjard C."/>
            <person name="Hemphill L."/>
            <person name="Bason N."/>
            <person name="Farbrother P."/>
            <person name="Desany B."/>
            <person name="Just E."/>
            <person name="Morio T."/>
            <person name="Rost R."/>
            <person name="Churcher C."/>
            <person name="Cooper J."/>
            <person name="Haydock S."/>
            <person name="van Driessche N."/>
            <person name="Cronin A."/>
            <person name="Goodhead I."/>
            <person name="Muzny D."/>
            <person name="Mourier T."/>
            <person name="Pain A."/>
            <person name="Lu M."/>
            <person name="Harper D."/>
            <person name="Lindsay R."/>
            <person name="Hauser H."/>
            <person name="James K."/>
            <person name="Quiles M."/>
            <person name="Madan Babu M."/>
            <person name="Saito T."/>
            <person name="Buchrieser C."/>
            <person name="Wardroper A."/>
            <person name="Felder M."/>
            <person name="Thangavelu M."/>
            <person name="Johnson D."/>
            <person name="Knights A."/>
            <person name="Loulseged H."/>
            <person name="Mungall K."/>
            <person name="Oliver K."/>
            <person name="Price C."/>
            <person name="Quail M.A."/>
            <person name="Urushihara H."/>
            <person name="Hernandez J."/>
            <person name="Rabbinowitsch E."/>
            <person name="Steffen D."/>
            <person name="Sanders M."/>
            <person name="Ma J."/>
            <person name="Kohara Y."/>
            <person name="Sharp S."/>
            <person name="Simmonds M."/>
            <person name="Spiegler S."/>
            <person name="Tivey A."/>
            <person name="Sugano S."/>
            <person name="White B."/>
            <person name="Walker D."/>
            <person name="Woodward J."/>
            <person name="Winckler T."/>
            <person name="Tanaka Y."/>
            <person name="Shaulsky G."/>
            <person name="Schleicher M."/>
            <person name="Weinstock G."/>
            <person name="Rosenthal A."/>
            <person name="Cox E.C."/>
            <person name="Chisholm R.L."/>
            <person name="Gibbs R."/>
            <person name="Loomis W.F."/>
            <person name="Platzer M."/>
            <person name="Kay R.R."/>
            <person name="Williams J."/>
            <person name="Dear P.H."/>
            <person name="Noegel A.A."/>
            <person name="Barrell B."/>
            <person name="Kuspa A."/>
        </authorList>
    </citation>
    <scope>NUCLEOTIDE SEQUENCE [LARGE SCALE GENOMIC DNA]</scope>
    <source>
        <strain evidence="3 4">AX4</strain>
    </source>
</reference>
<dbReference type="InParanoid" id="Q86IF2"/>
<dbReference type="dictyBase" id="DDB_G0272672"/>
<keyword evidence="1" id="KW-0862">Zinc</keyword>
<evidence type="ECO:0000259" key="2">
    <source>
        <dbReference type="PROSITE" id="PS50157"/>
    </source>
</evidence>
<keyword evidence="1" id="KW-0863">Zinc-finger</keyword>
<dbReference type="HOGENOM" id="CLU_2042430_0_0_1"/>
<dbReference type="Proteomes" id="UP000002195">
    <property type="component" value="Unassembled WGS sequence"/>
</dbReference>
<dbReference type="PaxDb" id="44689-DDB0220660"/>
<feature type="domain" description="C2H2-type" evidence="2">
    <location>
        <begin position="7"/>
        <end position="34"/>
    </location>
</feature>
<dbReference type="PROSITE" id="PS50157">
    <property type="entry name" value="ZINC_FINGER_C2H2_2"/>
    <property type="match status" value="1"/>
</dbReference>
<accession>Q558Z6</accession>
<proteinExistence type="predicted"/>
<dbReference type="GO" id="GO:0008270">
    <property type="term" value="F:zinc ion binding"/>
    <property type="evidence" value="ECO:0007669"/>
    <property type="project" value="UniProtKB-KW"/>
</dbReference>
<dbReference type="KEGG" id="ddi:DDB_G0272672"/>
<dbReference type="PhylomeDB" id="Q86IF2"/>
<sequence length="121" mass="14100">MSNQNKFICKHIGCGKEFAHSSSRTRHQNSVKHSCCDNLFKCYPETVDPSSRVKCRHTNCNQWGHTKHRTRHEKCGIHSKPCPDVFCVACTRSDEFVRGKPWVEDFDLLQLPPFHCFFKFA</sequence>